<dbReference type="STRING" id="1925591.BI308_17280"/>
<comment type="catalytic activity">
    <reaction evidence="9">
        <text>an acyl phosphate + H2O = a carboxylate + phosphate + H(+)</text>
        <dbReference type="Rhea" id="RHEA:14965"/>
        <dbReference type="ChEBI" id="CHEBI:15377"/>
        <dbReference type="ChEBI" id="CHEBI:15378"/>
        <dbReference type="ChEBI" id="CHEBI:29067"/>
        <dbReference type="ChEBI" id="CHEBI:43474"/>
        <dbReference type="ChEBI" id="CHEBI:59918"/>
        <dbReference type="EC" id="3.6.1.7"/>
    </reaction>
</comment>
<dbReference type="Gene3D" id="3.30.420.360">
    <property type="match status" value="1"/>
</dbReference>
<dbReference type="PROSITE" id="PS51160">
    <property type="entry name" value="ACYLPHOSPHATASE_3"/>
    <property type="match status" value="1"/>
</dbReference>
<dbReference type="Pfam" id="PF07503">
    <property type="entry name" value="zf-HYPF"/>
    <property type="match status" value="2"/>
</dbReference>
<proteinExistence type="inferred from homology"/>
<sequence length="789" mass="87994">MKPKKSAEKTLEIRVRGRVQGVGFRPHVWHLAYELGLVGQVCNDGQGVRIQVSGEPEALSEFRQRLESQAPPLSQIETIEIQEQEQAVEFKDFAIVESVEGKTETQIAPDTATCAACMAEIYTPSERRYRYPFTNCTHCGPRLSIIRGVPYDRPSTTMANFPLCPECQREYDDPGDRRFHAQPIACPICGPKLWLESLTDKDRVGEPGKEIQQTISLIEQGKILAIRGLGGFHLACDATNEDAVNRLRERKRRFGKPFALMARDITVIRRYCRVSPAEEEALKSPAAPIVLLNAEGEERLPEAITPGVRTLGFMLPYTPLHLLLLETLDYPLVMTSANLSHEPQLISNTEAREKLMGLADTVLFHNRDIANRIDDSVVRIMAGKPRLLRRSRGYVPGAIALPPGCDRHSSLLAYGGELKSTFCLIQDCQAILSQHQGDLENLITYADYQKNLKLFRQLYDHKPQILVADLHPEYLSTKLAQEQAKTHQLPLIQVQHHHAHIASCFVENGIPLDHSPILGIALDGLGVGEEGTIWGGEFLLADYRGYQRLATLKSVSMIGGTKAILEPWRNTYAHLKTAFDWQILTEKFGHLELFDYFQNKPIALFEQMLQKRLNAPLASSTGRLFDAVSAAIGLCRDRALFEGQGAIELEMAVDRHLLSESDDDFAYPFDINLTHKLLYLDPSPMWLSLLEDLNQGASISLMATRFHKGLIQGMIQLVQKLIYNCQSDGLSIQHIALSGGCFQNRVLLEELTTKLEAKGYTCLAQAQVPCNDGGLSLGQGAIAISRMTG</sequence>
<evidence type="ECO:0000256" key="9">
    <source>
        <dbReference type="PROSITE-ProRule" id="PRU00520"/>
    </source>
</evidence>
<comment type="caution">
    <text evidence="12">The sequence shown here is derived from an EMBL/GenBank/DDBJ whole genome shotgun (WGS) entry which is preliminary data.</text>
</comment>
<protein>
    <recommendedName>
        <fullName evidence="8">Carbamoyltransferase</fullName>
        <ecNumber evidence="8">6.2.-.-</ecNumber>
    </recommendedName>
</protein>
<evidence type="ECO:0000259" key="11">
    <source>
        <dbReference type="PROSITE" id="PS51163"/>
    </source>
</evidence>
<comment type="catalytic activity">
    <reaction evidence="7">
        <text>C-terminal L-cysteinyl-[HypE protein] + carbamoyl phosphate + ATP + H2O = C-terminal S-carboxamide-L-cysteinyl-[HypE protein] + AMP + phosphate + diphosphate + H(+)</text>
        <dbReference type="Rhea" id="RHEA:55636"/>
        <dbReference type="Rhea" id="RHEA-COMP:14247"/>
        <dbReference type="Rhea" id="RHEA-COMP:14392"/>
        <dbReference type="ChEBI" id="CHEBI:15377"/>
        <dbReference type="ChEBI" id="CHEBI:15378"/>
        <dbReference type="ChEBI" id="CHEBI:30616"/>
        <dbReference type="ChEBI" id="CHEBI:33019"/>
        <dbReference type="ChEBI" id="CHEBI:43474"/>
        <dbReference type="ChEBI" id="CHEBI:58228"/>
        <dbReference type="ChEBI" id="CHEBI:76913"/>
        <dbReference type="ChEBI" id="CHEBI:139126"/>
        <dbReference type="ChEBI" id="CHEBI:456215"/>
    </reaction>
</comment>
<dbReference type="InterPro" id="IPR041440">
    <property type="entry name" value="HypF_C"/>
</dbReference>
<evidence type="ECO:0000256" key="2">
    <source>
        <dbReference type="ARBA" id="ARBA00008097"/>
    </source>
</evidence>
<dbReference type="Proteomes" id="UP000183940">
    <property type="component" value="Unassembled WGS sequence"/>
</dbReference>
<dbReference type="Gene3D" id="3.30.420.40">
    <property type="match status" value="1"/>
</dbReference>
<dbReference type="InterPro" id="IPR017968">
    <property type="entry name" value="Acylphosphatase_CS"/>
</dbReference>
<keyword evidence="3" id="KW-0436">Ligase</keyword>
<dbReference type="GO" id="GO:0016874">
    <property type="term" value="F:ligase activity"/>
    <property type="evidence" value="ECO:0007669"/>
    <property type="project" value="UniProtKB-UniRule"/>
</dbReference>
<dbReference type="UniPathway" id="UPA00335"/>
<dbReference type="InterPro" id="IPR006070">
    <property type="entry name" value="Sua5-like_dom"/>
</dbReference>
<dbReference type="GO" id="GO:0003998">
    <property type="term" value="F:acylphosphatase activity"/>
    <property type="evidence" value="ECO:0007669"/>
    <property type="project" value="UniProtKB-EC"/>
</dbReference>
<evidence type="ECO:0000256" key="8">
    <source>
        <dbReference type="PIRNR" id="PIRNR006256"/>
    </source>
</evidence>
<dbReference type="GO" id="GO:0016743">
    <property type="term" value="F:carboxyl- or carbamoyltransferase activity"/>
    <property type="evidence" value="ECO:0007669"/>
    <property type="project" value="UniProtKB-UniRule"/>
</dbReference>
<evidence type="ECO:0000313" key="13">
    <source>
        <dbReference type="Proteomes" id="UP000183940"/>
    </source>
</evidence>
<evidence type="ECO:0000256" key="3">
    <source>
        <dbReference type="ARBA" id="ARBA00022598"/>
    </source>
</evidence>
<dbReference type="Pfam" id="PF01300">
    <property type="entry name" value="Sua5_yciO_yrdC"/>
    <property type="match status" value="1"/>
</dbReference>
<dbReference type="PIRSF" id="PIRSF006256">
    <property type="entry name" value="CMPcnvr_hdrg_mat"/>
    <property type="match status" value="1"/>
</dbReference>
<evidence type="ECO:0000256" key="1">
    <source>
        <dbReference type="ARBA" id="ARBA00004711"/>
    </source>
</evidence>
<dbReference type="InterPro" id="IPR001792">
    <property type="entry name" value="Acylphosphatase-like_dom"/>
</dbReference>
<dbReference type="InterPro" id="IPR036046">
    <property type="entry name" value="Acylphosphatase-like_dom_sf"/>
</dbReference>
<dbReference type="Pfam" id="PF22521">
    <property type="entry name" value="HypF_C_2"/>
    <property type="match status" value="1"/>
</dbReference>
<feature type="active site" evidence="9">
    <location>
        <position position="25"/>
    </location>
</feature>
<comment type="similarity">
    <text evidence="2 8">Belongs to the carbamoyltransferase HypF family.</text>
</comment>
<name>A0A1L9QNX4_9CYAN</name>
<keyword evidence="6" id="KW-0862">Zinc</keyword>
<feature type="domain" description="YrdC-like" evidence="11">
    <location>
        <begin position="208"/>
        <end position="393"/>
    </location>
</feature>
<keyword evidence="4" id="KW-0479">Metal-binding</keyword>
<dbReference type="InterPro" id="IPR051060">
    <property type="entry name" value="Carbamoyltrans_HypF-like"/>
</dbReference>
<dbReference type="PANTHER" id="PTHR42959">
    <property type="entry name" value="CARBAMOYLTRANSFERASE"/>
    <property type="match status" value="1"/>
</dbReference>
<dbReference type="AlphaFoldDB" id="A0A1L9QNX4"/>
<keyword evidence="9" id="KW-0378">Hydrolase</keyword>
<dbReference type="GO" id="GO:0008270">
    <property type="term" value="F:zinc ion binding"/>
    <property type="evidence" value="ECO:0007669"/>
    <property type="project" value="UniProtKB-KW"/>
</dbReference>
<dbReference type="EC" id="6.2.-.-" evidence="8"/>
<accession>A0A1L9QNX4</accession>
<dbReference type="InterPro" id="IPR011125">
    <property type="entry name" value="Znf_HypF"/>
</dbReference>
<reference evidence="12" key="1">
    <citation type="submission" date="2016-10" db="EMBL/GenBank/DDBJ databases">
        <title>CRISPR-Cas defence system in Roseofilum reptotaenium: evidence of a bacteriophage-cyanobacterium arms race in the coral black band disease.</title>
        <authorList>
            <person name="Buerger P."/>
            <person name="Wood-Charlson E.M."/>
            <person name="Weynberg K.D."/>
            <person name="Willis B."/>
            <person name="Van Oppen M.J."/>
        </authorList>
    </citation>
    <scope>NUCLEOTIDE SEQUENCE [LARGE SCALE GENOMIC DNA]</scope>
    <source>
        <strain evidence="12">AO1-A</strain>
    </source>
</reference>
<dbReference type="InterPro" id="IPR017945">
    <property type="entry name" value="DHBP_synth_RibB-like_a/b_dom"/>
</dbReference>
<dbReference type="SUPFAM" id="SSF54975">
    <property type="entry name" value="Acylphosphatase/BLUF domain-like"/>
    <property type="match status" value="1"/>
</dbReference>
<organism evidence="12 13">
    <name type="scientific">Roseofilum reptotaenium AO1-A</name>
    <dbReference type="NCBI Taxonomy" id="1925591"/>
    <lineage>
        <taxon>Bacteria</taxon>
        <taxon>Bacillati</taxon>
        <taxon>Cyanobacteriota</taxon>
        <taxon>Cyanophyceae</taxon>
        <taxon>Desertifilales</taxon>
        <taxon>Desertifilaceae</taxon>
        <taxon>Roseofilum</taxon>
    </lineage>
</organism>
<dbReference type="InterPro" id="IPR004421">
    <property type="entry name" value="Carbamoyltransferase_HypF"/>
</dbReference>
<dbReference type="InterPro" id="IPR055128">
    <property type="entry name" value="HypF_C_2"/>
</dbReference>
<dbReference type="PANTHER" id="PTHR42959:SF1">
    <property type="entry name" value="CARBAMOYLTRANSFERASE HYPF"/>
    <property type="match status" value="1"/>
</dbReference>
<dbReference type="PROSITE" id="PS51163">
    <property type="entry name" value="YRDC"/>
    <property type="match status" value="1"/>
</dbReference>
<keyword evidence="13" id="KW-1185">Reference proteome</keyword>
<dbReference type="PROSITE" id="PS00150">
    <property type="entry name" value="ACYLPHOSPHATASE_1"/>
    <property type="match status" value="1"/>
</dbReference>
<dbReference type="Gene3D" id="3.90.870.50">
    <property type="match status" value="1"/>
</dbReference>
<dbReference type="NCBIfam" id="TIGR00143">
    <property type="entry name" value="hypF"/>
    <property type="match status" value="1"/>
</dbReference>
<dbReference type="Pfam" id="PF17788">
    <property type="entry name" value="HypF_C"/>
    <property type="match status" value="1"/>
</dbReference>
<gene>
    <name evidence="12" type="ORF">BI308_17280</name>
</gene>
<feature type="domain" description="Acylphosphatase-like" evidence="10">
    <location>
        <begin position="10"/>
        <end position="97"/>
    </location>
</feature>
<evidence type="ECO:0000256" key="4">
    <source>
        <dbReference type="ARBA" id="ARBA00022723"/>
    </source>
</evidence>
<dbReference type="GO" id="GO:0003725">
    <property type="term" value="F:double-stranded RNA binding"/>
    <property type="evidence" value="ECO:0007669"/>
    <property type="project" value="InterPro"/>
</dbReference>
<evidence type="ECO:0000256" key="7">
    <source>
        <dbReference type="ARBA" id="ARBA00048220"/>
    </source>
</evidence>
<evidence type="ECO:0000313" key="12">
    <source>
        <dbReference type="EMBL" id="OJJ24336.1"/>
    </source>
</evidence>
<dbReference type="EMBL" id="MLAW01000033">
    <property type="protein sequence ID" value="OJJ24336.1"/>
    <property type="molecule type" value="Genomic_DNA"/>
</dbReference>
<feature type="active site" evidence="9">
    <location>
        <position position="43"/>
    </location>
</feature>
<dbReference type="Pfam" id="PF00708">
    <property type="entry name" value="Acylphosphatase"/>
    <property type="match status" value="1"/>
</dbReference>
<comment type="pathway">
    <text evidence="1">Protein modification; [NiFe] hydrogenase maturation.</text>
</comment>
<dbReference type="SUPFAM" id="SSF55821">
    <property type="entry name" value="YrdC/RibB"/>
    <property type="match status" value="1"/>
</dbReference>
<evidence type="ECO:0000259" key="10">
    <source>
        <dbReference type="PROSITE" id="PS51160"/>
    </source>
</evidence>
<dbReference type="Gene3D" id="3.30.110.120">
    <property type="match status" value="1"/>
</dbReference>
<dbReference type="GO" id="GO:0051604">
    <property type="term" value="P:protein maturation"/>
    <property type="evidence" value="ECO:0007669"/>
    <property type="project" value="TreeGrafter"/>
</dbReference>
<evidence type="ECO:0000256" key="6">
    <source>
        <dbReference type="ARBA" id="ARBA00022833"/>
    </source>
</evidence>
<keyword evidence="5" id="KW-0863">Zinc-finger</keyword>
<evidence type="ECO:0000256" key="5">
    <source>
        <dbReference type="ARBA" id="ARBA00022771"/>
    </source>
</evidence>